<gene>
    <name evidence="2" type="ORF">HPK16_15700</name>
</gene>
<protein>
    <submittedName>
        <fullName evidence="2">Uncharacterized protein</fullName>
    </submittedName>
</protein>
<comment type="caution">
    <text evidence="2">The sequence shown here is derived from an EMBL/GenBank/DDBJ whole genome shotgun (WGS) entry which is preliminary data.</text>
</comment>
<dbReference type="EMBL" id="JABJVM010000026">
    <property type="protein sequence ID" value="MBA3927781.1"/>
    <property type="molecule type" value="Genomic_DNA"/>
</dbReference>
<feature type="coiled-coil region" evidence="1">
    <location>
        <begin position="280"/>
        <end position="316"/>
    </location>
</feature>
<evidence type="ECO:0000313" key="2">
    <source>
        <dbReference type="EMBL" id="MBA3927781.1"/>
    </source>
</evidence>
<dbReference type="AlphaFoldDB" id="A0A7W1YHK6"/>
<organism evidence="2 3">
    <name type="scientific">Listeria rustica</name>
    <dbReference type="NCBI Taxonomy" id="2713503"/>
    <lineage>
        <taxon>Bacteria</taxon>
        <taxon>Bacillati</taxon>
        <taxon>Bacillota</taxon>
        <taxon>Bacilli</taxon>
        <taxon>Bacillales</taxon>
        <taxon>Listeriaceae</taxon>
        <taxon>Listeria</taxon>
    </lineage>
</organism>
<keyword evidence="3" id="KW-1185">Reference proteome</keyword>
<reference evidence="2 3" key="1">
    <citation type="submission" date="2020-08" db="EMBL/GenBank/DDBJ databases">
        <title>Listeria ohnekaius sp. nov. and Listeria portnoyii sp. nov. isolated from non-agricultural and natural environments.</title>
        <authorList>
            <person name="Weller D."/>
            <person name="Belias A.M."/>
            <person name="Liao J."/>
            <person name="Guo S."/>
            <person name="Orsi R.H."/>
            <person name="Wiedmann M."/>
        </authorList>
    </citation>
    <scope>NUCLEOTIDE SEQUENCE [LARGE SCALE GENOMIC DNA]</scope>
    <source>
        <strain evidence="2 3">FSL W9-0585</strain>
    </source>
</reference>
<keyword evidence="1" id="KW-0175">Coiled coil</keyword>
<evidence type="ECO:0000313" key="3">
    <source>
        <dbReference type="Proteomes" id="UP000548787"/>
    </source>
</evidence>
<sequence length="387" mass="44976">MEITREQLYEEIWSSSVSKVAKKYAVSDHLIRKKCQLYNIPLPNNQYIGRLQHGYTGLIRDPLPALESSNVISLVPGATDSNIENESTLFYYCTKEQQVLLTKIYSELRIKKSLSSPHVAISQHKQLLKQIKRDRIGYGSIISERGSSFCYRKALDTHSTSEQSLPRTYLFLDALIKAVGKAGGQLKLTSKHTYFVINNDDFYFRVREKYRKQSISVKDKPDWYGNTEYIPTGILTVIIGYGSYSRDEVAFHETSTVTMQHILQKVFLTLFNEFPERLKQQRLAQAIQEEKRQREREEKERQKELYADELARTQQLVDDAKLFVLSSWIELYITDLQKSDATKSADYLTWAKQKALWINPNSPQSDDILAEKDKLALLHQKEQSHRY</sequence>
<dbReference type="RefSeq" id="WP_181677848.1">
    <property type="nucleotide sequence ID" value="NZ_JABJVM010000026.1"/>
</dbReference>
<accession>A0A7W1YHK6</accession>
<evidence type="ECO:0000256" key="1">
    <source>
        <dbReference type="SAM" id="Coils"/>
    </source>
</evidence>
<proteinExistence type="predicted"/>
<name>A0A7W1YHK6_9LIST</name>
<dbReference type="Proteomes" id="UP000548787">
    <property type="component" value="Unassembled WGS sequence"/>
</dbReference>